<dbReference type="PANTHER" id="PTHR24198:SF165">
    <property type="entry name" value="ANKYRIN REPEAT-CONTAINING PROTEIN-RELATED"/>
    <property type="match status" value="1"/>
</dbReference>
<dbReference type="EMBL" id="HBIC01059875">
    <property type="protein sequence ID" value="CAE0301848.1"/>
    <property type="molecule type" value="Transcribed_RNA"/>
</dbReference>
<feature type="compositionally biased region" description="Polar residues" evidence="4">
    <location>
        <begin position="7"/>
        <end position="17"/>
    </location>
</feature>
<dbReference type="PROSITE" id="PS50088">
    <property type="entry name" value="ANK_REPEAT"/>
    <property type="match status" value="2"/>
</dbReference>
<evidence type="ECO:0000256" key="1">
    <source>
        <dbReference type="ARBA" id="ARBA00022737"/>
    </source>
</evidence>
<dbReference type="AlphaFoldDB" id="A0A7S3HR91"/>
<feature type="region of interest" description="Disordered" evidence="4">
    <location>
        <begin position="1"/>
        <end position="26"/>
    </location>
</feature>
<dbReference type="Pfam" id="PF12796">
    <property type="entry name" value="Ank_2"/>
    <property type="match status" value="1"/>
</dbReference>
<dbReference type="InterPro" id="IPR036770">
    <property type="entry name" value="Ankyrin_rpt-contain_sf"/>
</dbReference>
<gene>
    <name evidence="5" type="ORF">SELO1098_LOCUS30704</name>
</gene>
<dbReference type="Gene3D" id="1.25.40.20">
    <property type="entry name" value="Ankyrin repeat-containing domain"/>
    <property type="match status" value="2"/>
</dbReference>
<evidence type="ECO:0000313" key="5">
    <source>
        <dbReference type="EMBL" id="CAE0301848.1"/>
    </source>
</evidence>
<accession>A0A7S3HR91</accession>
<dbReference type="PRINTS" id="PR01415">
    <property type="entry name" value="ANKYRIN"/>
</dbReference>
<evidence type="ECO:0000256" key="3">
    <source>
        <dbReference type="PROSITE-ProRule" id="PRU00023"/>
    </source>
</evidence>
<keyword evidence="1" id="KW-0677">Repeat</keyword>
<reference evidence="5" key="1">
    <citation type="submission" date="2021-01" db="EMBL/GenBank/DDBJ databases">
        <authorList>
            <person name="Corre E."/>
            <person name="Pelletier E."/>
            <person name="Niang G."/>
            <person name="Scheremetjew M."/>
            <person name="Finn R."/>
            <person name="Kale V."/>
            <person name="Holt S."/>
            <person name="Cochrane G."/>
            <person name="Meng A."/>
            <person name="Brown T."/>
            <person name="Cohen L."/>
        </authorList>
    </citation>
    <scope>NUCLEOTIDE SEQUENCE</scope>
    <source>
        <strain evidence="5">CCAP 955/1</strain>
    </source>
</reference>
<dbReference type="InterPro" id="IPR002110">
    <property type="entry name" value="Ankyrin_rpt"/>
</dbReference>
<dbReference type="SMART" id="SM00248">
    <property type="entry name" value="ANK"/>
    <property type="match status" value="4"/>
</dbReference>
<dbReference type="PANTHER" id="PTHR24198">
    <property type="entry name" value="ANKYRIN REPEAT AND PROTEIN KINASE DOMAIN-CONTAINING PROTEIN"/>
    <property type="match status" value="1"/>
</dbReference>
<feature type="repeat" description="ANK" evidence="3">
    <location>
        <begin position="248"/>
        <end position="280"/>
    </location>
</feature>
<sequence length="625" mass="68719">MGATGSVVANSASSVEQTEGGDATRNTPKVVELKKLPDAIEEAVYVHEKFPLIIDTTEQAGRFLKYQTGTFISFDDPIQSMKSNLNKSLVGSFQFGRTLTLKFKTLEGMNESIFEPNVFPKEVLCRSKFFTDEVWKSVLPSKTSEDGDDITISSEFVFILCTNTDFVPPALYELMHVIKVVDKLTPSGANSATSGAEEDPMEQIAVMFGAKEVIRNSTQLVEAAFDGDLGEVKNYLDKGYHLESVDGRKHTALSEAACQGHMEVITHLLQIGADPNSTSDTGRSPLWRAAFNGHVEAVKMLLEAGASPEFVDKVSMESAFDVAQNEEVRGILSAWDMNTTVQLMEQRRRVILANLESRIKTSAEREFYARNLIRKELIEKAMSNDIQGIKVILEEVAAECEASSRDGSPAKPRATVEVRNDGGQSLLSIAAQFDIIDLAMFLLTHYKTIDADRWDLNPGELSMEAKIFKPNVNSRDLKGWSCACICVFHDSRRVLQALLEHGADPNIRSSYNKNAWDLAKDELDAAEKVTKSNKEIRQVLIDYDQMTNASKANAIFGSGKVPNSTNMSEEQRQKILYEGLGADGSAVVMNIEMNKESSLNPHSSKGDVKKKGKAGGASKGKGKKA</sequence>
<protein>
    <submittedName>
        <fullName evidence="5">Uncharacterized protein</fullName>
    </submittedName>
</protein>
<name>A0A7S3HR91_9STRA</name>
<dbReference type="SUPFAM" id="SSF48403">
    <property type="entry name" value="Ankyrin repeat"/>
    <property type="match status" value="1"/>
</dbReference>
<feature type="region of interest" description="Disordered" evidence="4">
    <location>
        <begin position="593"/>
        <end position="625"/>
    </location>
</feature>
<feature type="repeat" description="ANK" evidence="3">
    <location>
        <begin position="281"/>
        <end position="313"/>
    </location>
</feature>
<keyword evidence="2 3" id="KW-0040">ANK repeat</keyword>
<evidence type="ECO:0000256" key="4">
    <source>
        <dbReference type="SAM" id="MobiDB-lite"/>
    </source>
</evidence>
<proteinExistence type="predicted"/>
<dbReference type="PROSITE" id="PS50297">
    <property type="entry name" value="ANK_REP_REGION"/>
    <property type="match status" value="2"/>
</dbReference>
<organism evidence="5">
    <name type="scientific">Spumella elongata</name>
    <dbReference type="NCBI Taxonomy" id="89044"/>
    <lineage>
        <taxon>Eukaryota</taxon>
        <taxon>Sar</taxon>
        <taxon>Stramenopiles</taxon>
        <taxon>Ochrophyta</taxon>
        <taxon>Chrysophyceae</taxon>
        <taxon>Chromulinales</taxon>
        <taxon>Chromulinaceae</taxon>
        <taxon>Spumella</taxon>
    </lineage>
</organism>
<evidence type="ECO:0000256" key="2">
    <source>
        <dbReference type="ARBA" id="ARBA00023043"/>
    </source>
</evidence>